<reference evidence="1" key="1">
    <citation type="journal article" date="2023" name="bioRxiv">
        <title>Improved chromosome-level genome assembly for marigold (Tagetes erecta).</title>
        <authorList>
            <person name="Jiang F."/>
            <person name="Yuan L."/>
            <person name="Wang S."/>
            <person name="Wang H."/>
            <person name="Xu D."/>
            <person name="Wang A."/>
            <person name="Fan W."/>
        </authorList>
    </citation>
    <scope>NUCLEOTIDE SEQUENCE</scope>
    <source>
        <strain evidence="1">WSJ</strain>
        <tissue evidence="1">Leaf</tissue>
    </source>
</reference>
<organism evidence="1 2">
    <name type="scientific">Tagetes erecta</name>
    <name type="common">African marigold</name>
    <dbReference type="NCBI Taxonomy" id="13708"/>
    <lineage>
        <taxon>Eukaryota</taxon>
        <taxon>Viridiplantae</taxon>
        <taxon>Streptophyta</taxon>
        <taxon>Embryophyta</taxon>
        <taxon>Tracheophyta</taxon>
        <taxon>Spermatophyta</taxon>
        <taxon>Magnoliopsida</taxon>
        <taxon>eudicotyledons</taxon>
        <taxon>Gunneridae</taxon>
        <taxon>Pentapetalae</taxon>
        <taxon>asterids</taxon>
        <taxon>campanulids</taxon>
        <taxon>Asterales</taxon>
        <taxon>Asteraceae</taxon>
        <taxon>Asteroideae</taxon>
        <taxon>Heliantheae alliance</taxon>
        <taxon>Tageteae</taxon>
        <taxon>Tagetes</taxon>
    </lineage>
</organism>
<name>A0AAD8K0D9_TARER</name>
<keyword evidence="2" id="KW-1185">Reference proteome</keyword>
<evidence type="ECO:0000313" key="1">
    <source>
        <dbReference type="EMBL" id="KAK1410830.1"/>
    </source>
</evidence>
<dbReference type="Gene3D" id="1.10.510.10">
    <property type="entry name" value="Transferase(Phosphotransferase) domain 1"/>
    <property type="match status" value="1"/>
</dbReference>
<comment type="caution">
    <text evidence="1">The sequence shown here is derived from an EMBL/GenBank/DDBJ whole genome shotgun (WGS) entry which is preliminary data.</text>
</comment>
<sequence length="87" mass="9854">MEEGRVMSIFDAAVIKEATRDELLNAANLAMRCLNPNGKYRPTMKEVAIDSSSLIFFFKVLIHEIDLLKVVDNSDLKTPLLQTKSKR</sequence>
<proteinExistence type="predicted"/>
<gene>
    <name evidence="1" type="ORF">QVD17_37371</name>
</gene>
<dbReference type="EMBL" id="JAUHHV010000010">
    <property type="protein sequence ID" value="KAK1410830.1"/>
    <property type="molecule type" value="Genomic_DNA"/>
</dbReference>
<dbReference type="Proteomes" id="UP001229421">
    <property type="component" value="Unassembled WGS sequence"/>
</dbReference>
<accession>A0AAD8K0D9</accession>
<protein>
    <submittedName>
        <fullName evidence="1">Uncharacterized protein</fullName>
    </submittedName>
</protein>
<evidence type="ECO:0000313" key="2">
    <source>
        <dbReference type="Proteomes" id="UP001229421"/>
    </source>
</evidence>
<dbReference type="AlphaFoldDB" id="A0AAD8K0D9"/>